<dbReference type="GO" id="GO:0016020">
    <property type="term" value="C:membrane"/>
    <property type="evidence" value="ECO:0007669"/>
    <property type="project" value="UniProtKB-SubCell"/>
</dbReference>
<evidence type="ECO:0000256" key="2">
    <source>
        <dbReference type="ARBA" id="ARBA00009853"/>
    </source>
</evidence>
<dbReference type="Proteomes" id="UP000193900">
    <property type="component" value="Unassembled WGS sequence"/>
</dbReference>
<comment type="similarity">
    <text evidence="2">Belongs to the drug/metabolite transporter (DMT) superfamily. 10 TMS drug/metabolite exporter (DME) (TC 2.A.7.3) family.</text>
</comment>
<dbReference type="PANTHER" id="PTHR22911:SF6">
    <property type="entry name" value="SOLUTE CARRIER FAMILY 35 MEMBER G1"/>
    <property type="match status" value="1"/>
</dbReference>
<comment type="subcellular location">
    <subcellularLocation>
        <location evidence="1">Membrane</location>
        <topology evidence="1">Multi-pass membrane protein</topology>
    </subcellularLocation>
</comment>
<feature type="region of interest" description="Disordered" evidence="6">
    <location>
        <begin position="293"/>
        <end position="326"/>
    </location>
</feature>
<evidence type="ECO:0000256" key="3">
    <source>
        <dbReference type="ARBA" id="ARBA00022692"/>
    </source>
</evidence>
<feature type="transmembrane region" description="Helical" evidence="7">
    <location>
        <begin position="269"/>
        <end position="286"/>
    </location>
</feature>
<evidence type="ECO:0000256" key="7">
    <source>
        <dbReference type="SAM" id="Phobius"/>
    </source>
</evidence>
<feature type="compositionally biased region" description="Low complexity" evidence="6">
    <location>
        <begin position="293"/>
        <end position="302"/>
    </location>
</feature>
<dbReference type="SUPFAM" id="SSF103481">
    <property type="entry name" value="Multidrug resistance efflux transporter EmrE"/>
    <property type="match status" value="2"/>
</dbReference>
<evidence type="ECO:0000313" key="10">
    <source>
        <dbReference type="EMBL" id="SLN18547.1"/>
    </source>
</evidence>
<reference evidence="10 11" key="1">
    <citation type="submission" date="2017-03" db="EMBL/GenBank/DDBJ databases">
        <authorList>
            <person name="Afonso C.L."/>
            <person name="Miller P.J."/>
            <person name="Scott M.A."/>
            <person name="Spackman E."/>
            <person name="Goraichik I."/>
            <person name="Dimitrov K.M."/>
            <person name="Suarez D.L."/>
            <person name="Swayne D.E."/>
        </authorList>
    </citation>
    <scope>NUCLEOTIDE SEQUENCE [LARGE SCALE GENOMIC DNA]</scope>
    <source>
        <strain evidence="10 11">CECT 7023</strain>
    </source>
</reference>
<feature type="transmembrane region" description="Helical" evidence="7">
    <location>
        <begin position="213"/>
        <end position="231"/>
    </location>
</feature>
<keyword evidence="5 7" id="KW-0472">Membrane</keyword>
<evidence type="ECO:0000256" key="5">
    <source>
        <dbReference type="ARBA" id="ARBA00023136"/>
    </source>
</evidence>
<keyword evidence="3 7" id="KW-0812">Transmembrane</keyword>
<dbReference type="PANTHER" id="PTHR22911">
    <property type="entry name" value="ACYL-MALONYL CONDENSING ENZYME-RELATED"/>
    <property type="match status" value="1"/>
</dbReference>
<dbReference type="PROSITE" id="PS51318">
    <property type="entry name" value="TAT"/>
    <property type="match status" value="1"/>
</dbReference>
<feature type="transmembrane region" description="Helical" evidence="7">
    <location>
        <begin position="243"/>
        <end position="263"/>
    </location>
</feature>
<organism evidence="10 11">
    <name type="scientific">Roseisalinus antarcticus</name>
    <dbReference type="NCBI Taxonomy" id="254357"/>
    <lineage>
        <taxon>Bacteria</taxon>
        <taxon>Pseudomonadati</taxon>
        <taxon>Pseudomonadota</taxon>
        <taxon>Alphaproteobacteria</taxon>
        <taxon>Rhodobacterales</taxon>
        <taxon>Roseobacteraceae</taxon>
        <taxon>Roseisalinus</taxon>
    </lineage>
</organism>
<evidence type="ECO:0000256" key="6">
    <source>
        <dbReference type="SAM" id="MobiDB-lite"/>
    </source>
</evidence>
<feature type="transmembrane region" description="Helical" evidence="7">
    <location>
        <begin position="103"/>
        <end position="120"/>
    </location>
</feature>
<keyword evidence="4 7" id="KW-1133">Transmembrane helix</keyword>
<keyword evidence="11" id="KW-1185">Reference proteome</keyword>
<feature type="domain" description="EamA" evidence="9">
    <location>
        <begin position="14"/>
        <end position="142"/>
    </location>
</feature>
<evidence type="ECO:0000259" key="9">
    <source>
        <dbReference type="Pfam" id="PF00892"/>
    </source>
</evidence>
<dbReference type="InterPro" id="IPR037185">
    <property type="entry name" value="EmrE-like"/>
</dbReference>
<evidence type="ECO:0000256" key="1">
    <source>
        <dbReference type="ARBA" id="ARBA00004141"/>
    </source>
</evidence>
<evidence type="ECO:0000256" key="4">
    <source>
        <dbReference type="ARBA" id="ARBA00022989"/>
    </source>
</evidence>
<evidence type="ECO:0000313" key="11">
    <source>
        <dbReference type="Proteomes" id="UP000193900"/>
    </source>
</evidence>
<dbReference type="AlphaFoldDB" id="A0A1Y5RIP8"/>
<evidence type="ECO:0000256" key="8">
    <source>
        <dbReference type="SAM" id="SignalP"/>
    </source>
</evidence>
<feature type="chain" id="PRO_5012328315" evidence="8">
    <location>
        <begin position="31"/>
        <end position="326"/>
    </location>
</feature>
<protein>
    <submittedName>
        <fullName evidence="10">EamA-like transporter family protein</fullName>
    </submittedName>
</protein>
<sequence length="326" mass="33968">MSTRRMFLEAVGLRLLAAFLMTAMSASVHAAAQAAPVGQIVFWRSALALVPICLYMMWCSEFPRALRSSRPGLHLTRGTFGAFSMWMSFLSLAYLPVANAQALAYLAPVLTLPLAAWLLGERLTLTLLAAVALGFGGVLALLWEALTLPGRGAAIGVAAGLAYALTMAFVRVHTKTMTQTESASTIAFYFAVIAALAGLLTLPFGWASLSPAQFSWLALAGLLGGLGHIASNEAMARAPVGTLAPFDFSGLIWALGFDLLIFATLPGPTGLIGVAAITVAALLVCLPPRGAAPAHPAPHGTPQSPSAPFRRRTKPAGAQSSDATSR</sequence>
<feature type="transmembrane region" description="Helical" evidence="7">
    <location>
        <begin position="186"/>
        <end position="207"/>
    </location>
</feature>
<proteinExistence type="inferred from homology"/>
<dbReference type="InterPro" id="IPR006311">
    <property type="entry name" value="TAT_signal"/>
</dbReference>
<gene>
    <name evidence="10" type="ORF">ROA7023_00400</name>
</gene>
<name>A0A1Y5RIP8_9RHOB</name>
<dbReference type="OrthoDB" id="8478503at2"/>
<dbReference type="Pfam" id="PF00892">
    <property type="entry name" value="EamA"/>
    <property type="match status" value="1"/>
</dbReference>
<feature type="transmembrane region" description="Helical" evidence="7">
    <location>
        <begin position="127"/>
        <end position="146"/>
    </location>
</feature>
<dbReference type="RefSeq" id="WP_085877305.1">
    <property type="nucleotide sequence ID" value="NZ_FWFZ01000001.1"/>
</dbReference>
<dbReference type="EMBL" id="FWFZ01000001">
    <property type="protein sequence ID" value="SLN18547.1"/>
    <property type="molecule type" value="Genomic_DNA"/>
</dbReference>
<dbReference type="InterPro" id="IPR000620">
    <property type="entry name" value="EamA_dom"/>
</dbReference>
<feature type="transmembrane region" description="Helical" evidence="7">
    <location>
        <begin position="40"/>
        <end position="58"/>
    </location>
</feature>
<accession>A0A1Y5RIP8</accession>
<feature type="transmembrane region" description="Helical" evidence="7">
    <location>
        <begin position="152"/>
        <end position="174"/>
    </location>
</feature>
<keyword evidence="8" id="KW-0732">Signal</keyword>
<feature type="transmembrane region" description="Helical" evidence="7">
    <location>
        <begin position="79"/>
        <end position="97"/>
    </location>
</feature>
<feature type="signal peptide" evidence="8">
    <location>
        <begin position="1"/>
        <end position="30"/>
    </location>
</feature>